<dbReference type="PANTHER" id="PTHR20908:SF1">
    <property type="entry name" value="LD15586P"/>
    <property type="match status" value="1"/>
</dbReference>
<dbReference type="Pfam" id="PF05705">
    <property type="entry name" value="DUF829"/>
    <property type="match status" value="3"/>
</dbReference>
<evidence type="ECO:0000313" key="1">
    <source>
        <dbReference type="EMBL" id="CAD7403406.1"/>
    </source>
</evidence>
<dbReference type="InterPro" id="IPR029058">
    <property type="entry name" value="AB_hydrolase_fold"/>
</dbReference>
<dbReference type="SUPFAM" id="SSF53474">
    <property type="entry name" value="alpha/beta-Hydrolases"/>
    <property type="match status" value="1"/>
</dbReference>
<organism evidence="1">
    <name type="scientific">Timema cristinae</name>
    <name type="common">Walking stick</name>
    <dbReference type="NCBI Taxonomy" id="61476"/>
    <lineage>
        <taxon>Eukaryota</taxon>
        <taxon>Metazoa</taxon>
        <taxon>Ecdysozoa</taxon>
        <taxon>Arthropoda</taxon>
        <taxon>Hexapoda</taxon>
        <taxon>Insecta</taxon>
        <taxon>Pterygota</taxon>
        <taxon>Neoptera</taxon>
        <taxon>Polyneoptera</taxon>
        <taxon>Phasmatodea</taxon>
        <taxon>Timematodea</taxon>
        <taxon>Timematoidea</taxon>
        <taxon>Timematidae</taxon>
        <taxon>Timema</taxon>
    </lineage>
</organism>
<accession>A0A7R9GZP7</accession>
<reference evidence="1" key="1">
    <citation type="submission" date="2020-11" db="EMBL/GenBank/DDBJ databases">
        <authorList>
            <person name="Tran Van P."/>
        </authorList>
    </citation>
    <scope>NUCLEOTIDE SEQUENCE</scope>
</reference>
<protein>
    <submittedName>
        <fullName evidence="1">Uncharacterized protein</fullName>
    </submittedName>
</protein>
<dbReference type="EMBL" id="OC318839">
    <property type="protein sequence ID" value="CAD7403406.1"/>
    <property type="molecule type" value="Genomic_DNA"/>
</dbReference>
<dbReference type="PANTHER" id="PTHR20908">
    <property type="entry name" value="LD15586P"/>
    <property type="match status" value="1"/>
</dbReference>
<name>A0A7R9GZP7_TIMCR</name>
<dbReference type="AlphaFoldDB" id="A0A7R9GZP7"/>
<gene>
    <name evidence="1" type="ORF">TCEB3V08_LOCUS6976</name>
</gene>
<dbReference type="InterPro" id="IPR008547">
    <property type="entry name" value="DUF829_TMEM53"/>
</dbReference>
<dbReference type="GO" id="GO:0017171">
    <property type="term" value="F:serine hydrolase activity"/>
    <property type="evidence" value="ECO:0007669"/>
    <property type="project" value="TreeGrafter"/>
</dbReference>
<proteinExistence type="predicted"/>
<sequence>MGLRCAWPRGNCPDLNEMSLSGNAGKVPPHGGPRAMSRGFYRKVAKSLSSSTAEDGEIEVRISKISPLPTCVSHLSWLQKKLYSTNEVSKNLRLISLDDNVTLDKNLPLQVHIQNSEGRPLVVLLAWLMAREKHLMKYASFYLEQGFDVLMVNTTPWQFLWPVKGSQVSWRLSLLQGPMCRDDSFHTETECMVEVDVCHTKGSSWVIVTEGELLEFLHLNKCYQKMLLHGFSVGGYMWGETLLKIIPEPERYTHVVDRIVGQIWDSAVDISEIPVGVPRAIFQRNLVLQATAEKYIRYHMRTFHNAATQHYIRSSQMFYTNLVRAPALFLLSKTDPIGTEENNKRVWESWESLGVKTRNQYPGHGSCPLVNSPMTPLVLTDSSEKLPEQIMYPYAEPYDLQKHISLKINVNFGYRFLFRFDSLIVLPRSNKDLSLREPLTYVKCWDKSPHVGHFRKHPKEYVTELATFLDRLGLVAYPEKIEAKLRV</sequence>